<sequence length="120" mass="13950">MPGEPTRIQFMSEVAESLSVITTNDSIFLGAFDVVAKKIHHALEIKRVDIEVVTEWMKAYNVGELNDITLHGATSYRSRQLNKKEKHIVDNAWYHMKRAIEYVLEYAQNDLFDSFMKDEQ</sequence>
<proteinExistence type="predicted"/>
<evidence type="ECO:0000313" key="1">
    <source>
        <dbReference type="EMBL" id="KKM23821.1"/>
    </source>
</evidence>
<dbReference type="EMBL" id="LAZR01013047">
    <property type="protein sequence ID" value="KKM23821.1"/>
    <property type="molecule type" value="Genomic_DNA"/>
</dbReference>
<name>A0A0F9I866_9ZZZZ</name>
<protein>
    <submittedName>
        <fullName evidence="1">Uncharacterized protein</fullName>
    </submittedName>
</protein>
<organism evidence="1">
    <name type="scientific">marine sediment metagenome</name>
    <dbReference type="NCBI Taxonomy" id="412755"/>
    <lineage>
        <taxon>unclassified sequences</taxon>
        <taxon>metagenomes</taxon>
        <taxon>ecological metagenomes</taxon>
    </lineage>
</organism>
<gene>
    <name evidence="1" type="ORF">LCGC14_1611280</name>
</gene>
<comment type="caution">
    <text evidence="1">The sequence shown here is derived from an EMBL/GenBank/DDBJ whole genome shotgun (WGS) entry which is preliminary data.</text>
</comment>
<accession>A0A0F9I866</accession>
<reference evidence="1" key="1">
    <citation type="journal article" date="2015" name="Nature">
        <title>Complex archaea that bridge the gap between prokaryotes and eukaryotes.</title>
        <authorList>
            <person name="Spang A."/>
            <person name="Saw J.H."/>
            <person name="Jorgensen S.L."/>
            <person name="Zaremba-Niedzwiedzka K."/>
            <person name="Martijn J."/>
            <person name="Lind A.E."/>
            <person name="van Eijk R."/>
            <person name="Schleper C."/>
            <person name="Guy L."/>
            <person name="Ettema T.J."/>
        </authorList>
    </citation>
    <scope>NUCLEOTIDE SEQUENCE</scope>
</reference>
<dbReference type="AlphaFoldDB" id="A0A0F9I866"/>